<comment type="caution">
    <text evidence="1">The sequence shown here is derived from an EMBL/GenBank/DDBJ whole genome shotgun (WGS) entry which is preliminary data.</text>
</comment>
<gene>
    <name evidence="1" type="ORF">OOJ94_17575</name>
</gene>
<dbReference type="EMBL" id="JAPEQV010000062">
    <property type="protein sequence ID" value="MDF2314583.1"/>
    <property type="molecule type" value="Genomic_DNA"/>
</dbReference>
<organism evidence="1 2">
    <name type="scientific">Lactiplantibacillus pentosus</name>
    <name type="common">Lactobacillus pentosus</name>
    <dbReference type="NCBI Taxonomy" id="1589"/>
    <lineage>
        <taxon>Bacteria</taxon>
        <taxon>Bacillati</taxon>
        <taxon>Bacillota</taxon>
        <taxon>Bacilli</taxon>
        <taxon>Lactobacillales</taxon>
        <taxon>Lactobacillaceae</taxon>
        <taxon>Lactiplantibacillus</taxon>
    </lineage>
</organism>
<name>A0AAX6LJ44_LACPE</name>
<accession>A0AAX6LJ44</accession>
<sequence length="71" mass="7836">MSTTKTAQQAIDLILHQGLRETKARHSNSNVLKLEKSVSGQQNKQGAIAMYRSKGQMAKSWGTIYTSKEAV</sequence>
<dbReference type="AlphaFoldDB" id="A0AAX6LJ44"/>
<dbReference type="Proteomes" id="UP001151834">
    <property type="component" value="Unassembled WGS sequence"/>
</dbReference>
<reference evidence="1" key="1">
    <citation type="submission" date="2022-11" db="EMBL/GenBank/DDBJ databases">
        <authorList>
            <person name="Wang Z."/>
        </authorList>
    </citation>
    <scope>NUCLEOTIDE SEQUENCE</scope>
    <source>
        <strain evidence="1">P2000</strain>
    </source>
</reference>
<feature type="non-terminal residue" evidence="1">
    <location>
        <position position="71"/>
    </location>
</feature>
<protein>
    <submittedName>
        <fullName evidence="1">Plasmid replication protein</fullName>
    </submittedName>
</protein>
<proteinExistence type="predicted"/>
<reference evidence="1" key="2">
    <citation type="journal article" date="2023" name="Front Nutr">
        <title>Lactiplantibacillus pentosus P2020 protects the hyperuricemia and renal inflammation in mice.</title>
        <authorList>
            <person name="Wang Z."/>
            <person name="Song L."/>
            <person name="Li X."/>
            <person name="Xiao Y."/>
            <person name="Huang Y."/>
            <person name="Zhang Y."/>
            <person name="Li J."/>
            <person name="Li M."/>
            <person name="Ren Z."/>
        </authorList>
    </citation>
    <scope>NUCLEOTIDE SEQUENCE</scope>
    <source>
        <strain evidence="1">P2000</strain>
    </source>
</reference>
<evidence type="ECO:0000313" key="1">
    <source>
        <dbReference type="EMBL" id="MDF2314583.1"/>
    </source>
</evidence>
<evidence type="ECO:0000313" key="2">
    <source>
        <dbReference type="Proteomes" id="UP001151834"/>
    </source>
</evidence>